<dbReference type="PANTHER" id="PTHR21329">
    <property type="entry name" value="PHOSPHATIDYLINOSITOL N-ACETYLGLUCOSAMINYLTRANSFERASE SUBUNIT Q-RELATED"/>
    <property type="match status" value="1"/>
</dbReference>
<evidence type="ECO:0000313" key="3">
    <source>
        <dbReference type="RefSeq" id="XP_026751491.2"/>
    </source>
</evidence>
<dbReference type="GO" id="GO:0005783">
    <property type="term" value="C:endoplasmic reticulum"/>
    <property type="evidence" value="ECO:0007669"/>
    <property type="project" value="TreeGrafter"/>
</dbReference>
<dbReference type="GO" id="GO:0006506">
    <property type="term" value="P:GPI anchor biosynthetic process"/>
    <property type="evidence" value="ECO:0007669"/>
    <property type="project" value="InterPro"/>
</dbReference>
<dbReference type="GO" id="GO:0016020">
    <property type="term" value="C:membrane"/>
    <property type="evidence" value="ECO:0007669"/>
    <property type="project" value="InterPro"/>
</dbReference>
<sequence length="484" mass="56203">MVSNKIILPVLPNITKDLYFKGYVSTSKNFTNIIYITRYSTNIEALFEENSESKNIIYGKCGDIPQKRKKIRKFQNWLLLYNVTTNLQINELIINGSKINDTQNCVVIIYDHEVILNSEMICDTGDFLNLQNFVRNEYNQFPSSITYEPAFKIPYWLSSSMFIQHILNYMNVAKWLFISIKGDKKISIRQGNFILAIMTDLILGWTAMKLITQDKKELSVMLMGMLEKLINLLYTLLKWLMGAPAGLKLNNAFNKMLGKYFSYHVQLWWHFLDVSGEKLDTALQIYHYLGYFGFTFQAAVISDMISIATFHSYCIYVYAARLFNLQISGLIALLRFFVGRKYNPLKGSIDSCEYTNQELFVGTVAFTILLLLLPTTTMYYIVFTLFRILVLIIQYLLAKLIYTIQTLPLYVVTLWLLHSPKVAGKISMEVLNNRKKSSYLIIRLKLFSKSIWDLITDFRAPFDVPKQFEWTNMLSNVCVGKQIV</sequence>
<feature type="transmembrane region" description="Helical" evidence="1">
    <location>
        <begin position="288"/>
        <end position="309"/>
    </location>
</feature>
<keyword evidence="1" id="KW-1133">Transmembrane helix</keyword>
<keyword evidence="3" id="KW-0328">Glycosyltransferase</keyword>
<dbReference type="AlphaFoldDB" id="A0A6J1WKQ8"/>
<feature type="transmembrane region" description="Helical" evidence="1">
    <location>
        <begin position="359"/>
        <end position="382"/>
    </location>
</feature>
<dbReference type="InParanoid" id="A0A6J1WKQ8"/>
<evidence type="ECO:0000313" key="2">
    <source>
        <dbReference type="Proteomes" id="UP001652740"/>
    </source>
</evidence>
<accession>A0A6J1WKQ8</accession>
<dbReference type="Pfam" id="PF05024">
    <property type="entry name" value="Gpi1"/>
    <property type="match status" value="1"/>
</dbReference>
<keyword evidence="2" id="KW-1185">Reference proteome</keyword>
<dbReference type="KEGG" id="gmw:113511954"/>
<proteinExistence type="predicted"/>
<dbReference type="RefSeq" id="XP_026751491.2">
    <property type="nucleotide sequence ID" value="XM_026895690.3"/>
</dbReference>
<dbReference type="GeneID" id="113511954"/>
<keyword evidence="1" id="KW-0812">Transmembrane</keyword>
<evidence type="ECO:0000256" key="1">
    <source>
        <dbReference type="SAM" id="Phobius"/>
    </source>
</evidence>
<dbReference type="PANTHER" id="PTHR21329:SF3">
    <property type="entry name" value="PHOSPHATIDYLINOSITOL N-ACETYLGLUCOSAMINYLTRANSFERASE SUBUNIT Q"/>
    <property type="match status" value="1"/>
</dbReference>
<keyword evidence="3" id="KW-0808">Transferase</keyword>
<protein>
    <submittedName>
        <fullName evidence="3">Phosphatidylinositol N-acetylglucosaminyltransferase subunit Q isoform X1</fullName>
    </submittedName>
</protein>
<dbReference type="InterPro" id="IPR007720">
    <property type="entry name" value="PigQ/GPI1"/>
</dbReference>
<feature type="transmembrane region" description="Helical" evidence="1">
    <location>
        <begin position="388"/>
        <end position="417"/>
    </location>
</feature>
<gene>
    <name evidence="3" type="primary">LOC113511954</name>
</gene>
<name>A0A6J1WKQ8_GALME</name>
<feature type="transmembrane region" description="Helical" evidence="1">
    <location>
        <begin position="193"/>
        <end position="212"/>
    </location>
</feature>
<dbReference type="GO" id="GO:0016757">
    <property type="term" value="F:glycosyltransferase activity"/>
    <property type="evidence" value="ECO:0007669"/>
    <property type="project" value="UniProtKB-KW"/>
</dbReference>
<dbReference type="Proteomes" id="UP001652740">
    <property type="component" value="Unplaced"/>
</dbReference>
<keyword evidence="1" id="KW-0472">Membrane</keyword>
<organism evidence="2 3">
    <name type="scientific">Galleria mellonella</name>
    <name type="common">Greater wax moth</name>
    <dbReference type="NCBI Taxonomy" id="7137"/>
    <lineage>
        <taxon>Eukaryota</taxon>
        <taxon>Metazoa</taxon>
        <taxon>Ecdysozoa</taxon>
        <taxon>Arthropoda</taxon>
        <taxon>Hexapoda</taxon>
        <taxon>Insecta</taxon>
        <taxon>Pterygota</taxon>
        <taxon>Neoptera</taxon>
        <taxon>Endopterygota</taxon>
        <taxon>Lepidoptera</taxon>
        <taxon>Glossata</taxon>
        <taxon>Ditrysia</taxon>
        <taxon>Pyraloidea</taxon>
        <taxon>Pyralidae</taxon>
        <taxon>Galleriinae</taxon>
        <taxon>Galleria</taxon>
    </lineage>
</organism>
<feature type="transmembrane region" description="Helical" evidence="1">
    <location>
        <begin position="315"/>
        <end position="338"/>
    </location>
</feature>
<dbReference type="FunCoup" id="A0A6J1WKQ8">
    <property type="interactions" value="87"/>
</dbReference>
<reference evidence="3" key="1">
    <citation type="submission" date="2025-08" db="UniProtKB">
        <authorList>
            <consortium name="RefSeq"/>
        </authorList>
    </citation>
    <scope>IDENTIFICATION</scope>
    <source>
        <tissue evidence="3">Whole larvae</tissue>
    </source>
</reference>